<name>A0A6I3WCX4_9PSED</name>
<feature type="transmembrane region" description="Helical" evidence="1">
    <location>
        <begin position="209"/>
        <end position="230"/>
    </location>
</feature>
<evidence type="ECO:0000256" key="1">
    <source>
        <dbReference type="SAM" id="Phobius"/>
    </source>
</evidence>
<comment type="caution">
    <text evidence="2">The sequence shown here is derived from an EMBL/GenBank/DDBJ whole genome shotgun (WGS) entry which is preliminary data.</text>
</comment>
<sequence length="337" mass="38091">MLASLEDVEKYLKALDVYLDHNKEHVSPYIDEMARHIRDALMDPSELSIPGSWPTYFPERIEIIRRLMMMPVNEETIGNIHFELAKTFRHVNVLDGSPSFSAYPAVLFYAHPTFPEIPLRRTDVILFGVPCDIYSEKIGVPSGELREIAKKVEAWNSNIGDWENRATEAEGRYREVVSGNNYLGLSHAFEKMIASKLEEAKGLLSSLKILGLLAVLVPALQVLFGVIPALVEKLSIPLLSTAIFSVAVEVILIYYFRLIHSRWVALKSQISQLELRHAMCAFVHDYAEKSKDLNRDTLAKFENMIFSEVSQDNSPPPSIYDAADSIAKLLTAWKKPT</sequence>
<keyword evidence="1" id="KW-1133">Transmembrane helix</keyword>
<reference evidence="2 3" key="1">
    <citation type="submission" date="2019-11" db="EMBL/GenBank/DDBJ databases">
        <title>Pseudomonas karstica sp. nov. and Pseudomonas spelaei sp. nov. from karst caves.</title>
        <authorList>
            <person name="Zeman M."/>
        </authorList>
    </citation>
    <scope>NUCLEOTIDE SEQUENCE [LARGE SCALE GENOMIC DNA]</scope>
    <source>
        <strain evidence="2 3">CCM 7893</strain>
    </source>
</reference>
<organism evidence="2 3">
    <name type="scientific">Pseudomonas spelaei</name>
    <dbReference type="NCBI Taxonomy" id="1055469"/>
    <lineage>
        <taxon>Bacteria</taxon>
        <taxon>Pseudomonadati</taxon>
        <taxon>Pseudomonadota</taxon>
        <taxon>Gammaproteobacteria</taxon>
        <taxon>Pseudomonadales</taxon>
        <taxon>Pseudomonadaceae</taxon>
        <taxon>Pseudomonas</taxon>
    </lineage>
</organism>
<dbReference type="OrthoDB" id="8910137at2"/>
<keyword evidence="1" id="KW-0812">Transmembrane</keyword>
<evidence type="ECO:0000313" key="3">
    <source>
        <dbReference type="Proteomes" id="UP000438196"/>
    </source>
</evidence>
<dbReference type="Proteomes" id="UP000438196">
    <property type="component" value="Unassembled WGS sequence"/>
</dbReference>
<dbReference type="AlphaFoldDB" id="A0A6I3WCX4"/>
<protein>
    <submittedName>
        <fullName evidence="2">Uncharacterized protein</fullName>
    </submittedName>
</protein>
<keyword evidence="1" id="KW-0472">Membrane</keyword>
<accession>A0A6I3WCX4</accession>
<dbReference type="RefSeq" id="WP_155586221.1">
    <property type="nucleotide sequence ID" value="NZ_JBHSTH010000042.1"/>
</dbReference>
<proteinExistence type="predicted"/>
<gene>
    <name evidence="2" type="ORF">GNF76_27590</name>
</gene>
<keyword evidence="3" id="KW-1185">Reference proteome</keyword>
<evidence type="ECO:0000313" key="2">
    <source>
        <dbReference type="EMBL" id="MUF08107.1"/>
    </source>
</evidence>
<dbReference type="EMBL" id="WNNK01000039">
    <property type="protein sequence ID" value="MUF08107.1"/>
    <property type="molecule type" value="Genomic_DNA"/>
</dbReference>
<feature type="transmembrane region" description="Helical" evidence="1">
    <location>
        <begin position="236"/>
        <end position="256"/>
    </location>
</feature>